<protein>
    <submittedName>
        <fullName evidence="2">Uncharacterized protein</fullName>
    </submittedName>
</protein>
<name>A0A9N7TY19_PLEPL</name>
<dbReference type="EMBL" id="CADEAL010000512">
    <property type="protein sequence ID" value="CAB1421221.1"/>
    <property type="molecule type" value="Genomic_DNA"/>
</dbReference>
<evidence type="ECO:0000256" key="1">
    <source>
        <dbReference type="SAM" id="MobiDB-lite"/>
    </source>
</evidence>
<proteinExistence type="predicted"/>
<sequence>MKWRRGPWETLCVVDFTRTHELELGADIPSPSSPLLFEKCQTLQLPCRERWTRRKGCKERKKTRRRVQAEVEVSTEKKVESRYMALDHPPPSLAGANVLNPFSPGRRSRAGLQRGDGGVR</sequence>
<gene>
    <name evidence="2" type="ORF">PLEPLA_LOCUS9103</name>
</gene>
<feature type="region of interest" description="Disordered" evidence="1">
    <location>
        <begin position="81"/>
        <end position="120"/>
    </location>
</feature>
<evidence type="ECO:0000313" key="3">
    <source>
        <dbReference type="Proteomes" id="UP001153269"/>
    </source>
</evidence>
<comment type="caution">
    <text evidence="2">The sequence shown here is derived from an EMBL/GenBank/DDBJ whole genome shotgun (WGS) entry which is preliminary data.</text>
</comment>
<evidence type="ECO:0000313" key="2">
    <source>
        <dbReference type="EMBL" id="CAB1421221.1"/>
    </source>
</evidence>
<organism evidence="2 3">
    <name type="scientific">Pleuronectes platessa</name>
    <name type="common">European plaice</name>
    <dbReference type="NCBI Taxonomy" id="8262"/>
    <lineage>
        <taxon>Eukaryota</taxon>
        <taxon>Metazoa</taxon>
        <taxon>Chordata</taxon>
        <taxon>Craniata</taxon>
        <taxon>Vertebrata</taxon>
        <taxon>Euteleostomi</taxon>
        <taxon>Actinopterygii</taxon>
        <taxon>Neopterygii</taxon>
        <taxon>Teleostei</taxon>
        <taxon>Neoteleostei</taxon>
        <taxon>Acanthomorphata</taxon>
        <taxon>Carangaria</taxon>
        <taxon>Pleuronectiformes</taxon>
        <taxon>Pleuronectoidei</taxon>
        <taxon>Pleuronectidae</taxon>
        <taxon>Pleuronectes</taxon>
    </lineage>
</organism>
<keyword evidence="3" id="KW-1185">Reference proteome</keyword>
<accession>A0A9N7TY19</accession>
<reference evidence="2" key="1">
    <citation type="submission" date="2020-03" db="EMBL/GenBank/DDBJ databases">
        <authorList>
            <person name="Weist P."/>
        </authorList>
    </citation>
    <scope>NUCLEOTIDE SEQUENCE</scope>
</reference>
<dbReference type="Proteomes" id="UP001153269">
    <property type="component" value="Unassembled WGS sequence"/>
</dbReference>
<dbReference type="AlphaFoldDB" id="A0A9N7TY19"/>